<dbReference type="Pfam" id="PF01839">
    <property type="entry name" value="FG-GAP"/>
    <property type="match status" value="1"/>
</dbReference>
<evidence type="ECO:0000259" key="3">
    <source>
        <dbReference type="Pfam" id="PF16640"/>
    </source>
</evidence>
<dbReference type="Proteomes" id="UP000214646">
    <property type="component" value="Unassembled WGS sequence"/>
</dbReference>
<comment type="caution">
    <text evidence="4">The sequence shown here is derived from an EMBL/GenBank/DDBJ whole genome shotgun (WGS) entry which is preliminary data.</text>
</comment>
<gene>
    <name evidence="4" type="ORF">FRUB_00255</name>
</gene>
<dbReference type="NCBIfam" id="NF041518">
    <property type="entry name" value="choice_anch_Q"/>
    <property type="match status" value="1"/>
</dbReference>
<dbReference type="Gene3D" id="2.130.10.130">
    <property type="entry name" value="Integrin alpha, N-terminal"/>
    <property type="match status" value="1"/>
</dbReference>
<dbReference type="PANTHER" id="PTHR11319">
    <property type="entry name" value="G PROTEIN-COUPLED RECEPTOR-RELATED"/>
    <property type="match status" value="1"/>
</dbReference>
<keyword evidence="2" id="KW-0325">Glycoprotein</keyword>
<keyword evidence="4" id="KW-0966">Cell projection</keyword>
<keyword evidence="4" id="KW-0282">Flagellum</keyword>
<dbReference type="SMART" id="SM00710">
    <property type="entry name" value="PbH1"/>
    <property type="match status" value="9"/>
</dbReference>
<sequence length="1295" mass="124275">MFNVNTLTDVLNPASGTVSLRSAIQAANATPGGNTINLTVAGDYAITLPGTPGETDNAAGEFAILPSGGDLTIINTSGGTVSVDGNHLNRVFDVNPAAASGTAFTVSMQGFTIQNGVTSGINAAGSGGGIRSQGTANVTLTDMTVTNNTAAADGGGIAMENEAGSTPWTLTVNNSAVSNNHAGDAGGGIELDGKGSVFVNAGSSVTGNSSVNQGAGIWLDAIAGAVDSVVVTTGGTGYTSAPTVTFSGGGGTGATATATVSNGQVTAVTITNSGIGYTSTPTIAFTGGGGTGAAATATIVTNQSASLGVTAAVVSNNTATNGDGGGIGNAGNGVVTIVNSTLANNVTGSFGGGFADENNLGTLNVSNSFIVANIATGNGGGIAEGGPSVTITSSEIKGNTSGGAGGGIAATPNAAGTPAASPTPTTLTVTASTIAGNTAVAGGGIELATTGTGATAGSTITNSTISGNEAINGSTPNGGGIDLPAAFTGDLSLLNDTISTNLATSGGGIFWAGAAGAVALQNTILATNTATTGTDADNPSGTFTDNGGNLIGVSGTGGGNTGFTAATTQSGTTATPLNPMLGSLQNNAGPVVGANADAIPLDTVALLAGSPAIDKGVTTAGLTTDERGTGFNRVINGTIDAGAYEYQSPTTTTTVTSSAPASTAGQSVTFTATVAGSAAGSNPTGGTVTFFQGTTPLGTAVPLTSGTATLTTTGVSVGTQTITANYSGFTQGNYSLTASNGTVTQTVTAATTTTLTSSANPAAIGQPVTFTATVTAPSGAGTPTGSVNFSIDGGTPVAVTLGTSGTATYSPTSLAVGSHTVTVTYPTTGGFQTSTATLSPDEQVNTAATSVALSAAPDPSTSGQSVTFTATVSVTSPGVATPTGTVTFRDMTNSTVLAIQAVNSSGVATLTTAALTAGSHTITATYNGDSNTAESAAAQITQTVQPPSGSTPSPLLVGYSQFAVGADAGGSPTVESFNANQSQALAATTVFSSSFTGGVRVAAADFSNDGVADIVVGTGPGVANEVEILDGKTGAVLATFQPFESTFTGGVFVAVGDVNGDGVPDVIVTPDQTGGPVVAVYDGAKLLQGLANGQTFGQPAQIDRFLGIDDPNFRGGARAAVGDINGDGFGDVVVAAGFGGGPRIAGFDGKSVASGAANPVKLFGDFFAYEPTLTNGAYVAVGDINGDGHADIITGGGPGGGPRVTVFDGASLLTNVVKTDADFFAGDVNNRGGVRVAIKNLDGTSQASLVVGDGTGAGSTVTGYTGKAITADPSSPTSTFSLDAFPGFTGGVFVG</sequence>
<name>A0A225E911_9BACT</name>
<evidence type="ECO:0000256" key="1">
    <source>
        <dbReference type="ARBA" id="ARBA00022729"/>
    </source>
</evidence>
<dbReference type="InterPro" id="IPR059226">
    <property type="entry name" value="Choice_anch_Q_dom"/>
</dbReference>
<dbReference type="PANTHER" id="PTHR11319:SF35">
    <property type="entry name" value="OUTER MEMBRANE PROTEIN PMPC-RELATED"/>
    <property type="match status" value="1"/>
</dbReference>
<feature type="domain" description="Bacterial Ig-like" evidence="3">
    <location>
        <begin position="853"/>
        <end position="945"/>
    </location>
</feature>
<feature type="domain" description="Bacterial Ig-like" evidence="3">
    <location>
        <begin position="755"/>
        <end position="837"/>
    </location>
</feature>
<dbReference type="InterPro" id="IPR028994">
    <property type="entry name" value="Integrin_alpha_N"/>
</dbReference>
<organism evidence="4 5">
    <name type="scientific">Fimbriiglobus ruber</name>
    <dbReference type="NCBI Taxonomy" id="1908690"/>
    <lineage>
        <taxon>Bacteria</taxon>
        <taxon>Pseudomonadati</taxon>
        <taxon>Planctomycetota</taxon>
        <taxon>Planctomycetia</taxon>
        <taxon>Gemmatales</taxon>
        <taxon>Gemmataceae</taxon>
        <taxon>Fimbriiglobus</taxon>
    </lineage>
</organism>
<dbReference type="PRINTS" id="PR01185">
    <property type="entry name" value="INTEGRINA"/>
</dbReference>
<dbReference type="Gene3D" id="2.60.40.10">
    <property type="entry name" value="Immunoglobulins"/>
    <property type="match status" value="3"/>
</dbReference>
<dbReference type="InterPro" id="IPR000413">
    <property type="entry name" value="Integrin_alpha"/>
</dbReference>
<evidence type="ECO:0000313" key="5">
    <source>
        <dbReference type="Proteomes" id="UP000214646"/>
    </source>
</evidence>
<proteinExistence type="predicted"/>
<dbReference type="InterPro" id="IPR013783">
    <property type="entry name" value="Ig-like_fold"/>
</dbReference>
<dbReference type="EMBL" id="NIDE01000001">
    <property type="protein sequence ID" value="OWK46556.1"/>
    <property type="molecule type" value="Genomic_DNA"/>
</dbReference>
<keyword evidence="1" id="KW-0732">Signal</keyword>
<feature type="domain" description="Bacterial Ig-like" evidence="3">
    <location>
        <begin position="656"/>
        <end position="748"/>
    </location>
</feature>
<protein>
    <submittedName>
        <fullName evidence="4">Flagellar hook-length control protein FliK</fullName>
    </submittedName>
</protein>
<dbReference type="InterPro" id="IPR006626">
    <property type="entry name" value="PbH1"/>
</dbReference>
<accession>A0A225E911</accession>
<keyword evidence="5" id="KW-1185">Reference proteome</keyword>
<evidence type="ECO:0000256" key="2">
    <source>
        <dbReference type="ARBA" id="ARBA00023180"/>
    </source>
</evidence>
<dbReference type="InterPro" id="IPR032109">
    <property type="entry name" value="Big_3_5"/>
</dbReference>
<dbReference type="SUPFAM" id="SSF69318">
    <property type="entry name" value="Integrin alpha N-terminal domain"/>
    <property type="match status" value="2"/>
</dbReference>
<dbReference type="SUPFAM" id="SSF51126">
    <property type="entry name" value="Pectin lyase-like"/>
    <property type="match status" value="2"/>
</dbReference>
<dbReference type="GO" id="GO:0007155">
    <property type="term" value="P:cell adhesion"/>
    <property type="evidence" value="ECO:0007669"/>
    <property type="project" value="InterPro"/>
</dbReference>
<reference evidence="5" key="1">
    <citation type="submission" date="2017-06" db="EMBL/GenBank/DDBJ databases">
        <title>Genome analysis of Fimbriiglobus ruber SP5, the first member of the order Planctomycetales with confirmed chitinolytic capability.</title>
        <authorList>
            <person name="Ravin N.V."/>
            <person name="Rakitin A.L."/>
            <person name="Ivanova A.A."/>
            <person name="Beletsky A.V."/>
            <person name="Kulichevskaya I.S."/>
            <person name="Mardanov A.V."/>
            <person name="Dedysh S.N."/>
        </authorList>
    </citation>
    <scope>NUCLEOTIDE SEQUENCE [LARGE SCALE GENOMIC DNA]</scope>
    <source>
        <strain evidence="5">SP5</strain>
    </source>
</reference>
<keyword evidence="4" id="KW-0969">Cilium</keyword>
<evidence type="ECO:0000313" key="4">
    <source>
        <dbReference type="EMBL" id="OWK46556.1"/>
    </source>
</evidence>
<dbReference type="InterPro" id="IPR011050">
    <property type="entry name" value="Pectin_lyase_fold/virulence"/>
</dbReference>
<dbReference type="InterPro" id="IPR013517">
    <property type="entry name" value="FG-GAP"/>
</dbReference>
<dbReference type="GO" id="GO:0008305">
    <property type="term" value="C:integrin complex"/>
    <property type="evidence" value="ECO:0007669"/>
    <property type="project" value="InterPro"/>
</dbReference>
<dbReference type="Pfam" id="PF16640">
    <property type="entry name" value="Big_3_5"/>
    <property type="match status" value="3"/>
</dbReference>